<evidence type="ECO:0000313" key="1">
    <source>
        <dbReference type="EMBL" id="KAI0028387.1"/>
    </source>
</evidence>
<comment type="caution">
    <text evidence="1">The sequence shown here is derived from an EMBL/GenBank/DDBJ whole genome shotgun (WGS) entry which is preliminary data.</text>
</comment>
<dbReference type="EMBL" id="MU273758">
    <property type="protein sequence ID" value="KAI0028387.1"/>
    <property type="molecule type" value="Genomic_DNA"/>
</dbReference>
<evidence type="ECO:0000313" key="2">
    <source>
        <dbReference type="Proteomes" id="UP000814128"/>
    </source>
</evidence>
<proteinExistence type="predicted"/>
<sequence length="240" mass="25172">MLRNVARLVTRRGMHTARATAAAAPSRRSALILGASATVAGYMAWQLASDARKIAADASSECTRGGSPSPTAGLTPKALDVSASEAYASKPVHERGEVRTFDKEGADEVSKRDGGEGEEGDPSQQAAFDPATGKINWDCPCLGGMAYGPCGQQFRQAFSCFVFSEQEPKGIDCVDAFKAMQQCFRDHPEVYGEEILGQDDDEDEDSLAPTPTDAPAPAPGPVPAPLPAASKPASSSKESH</sequence>
<name>A0ACB8Q9S5_9AGAM</name>
<gene>
    <name evidence="1" type="ORF">K488DRAFT_80704</name>
</gene>
<keyword evidence="2" id="KW-1185">Reference proteome</keyword>
<accession>A0ACB8Q9S5</accession>
<reference evidence="1" key="1">
    <citation type="submission" date="2021-02" db="EMBL/GenBank/DDBJ databases">
        <authorList>
            <consortium name="DOE Joint Genome Institute"/>
            <person name="Ahrendt S."/>
            <person name="Looney B.P."/>
            <person name="Miyauchi S."/>
            <person name="Morin E."/>
            <person name="Drula E."/>
            <person name="Courty P.E."/>
            <person name="Chicoki N."/>
            <person name="Fauchery L."/>
            <person name="Kohler A."/>
            <person name="Kuo A."/>
            <person name="Labutti K."/>
            <person name="Pangilinan J."/>
            <person name="Lipzen A."/>
            <person name="Riley R."/>
            <person name="Andreopoulos W."/>
            <person name="He G."/>
            <person name="Johnson J."/>
            <person name="Barry K.W."/>
            <person name="Grigoriev I.V."/>
            <person name="Nagy L."/>
            <person name="Hibbett D."/>
            <person name="Henrissat B."/>
            <person name="Matheny P.B."/>
            <person name="Labbe J."/>
            <person name="Martin F."/>
        </authorList>
    </citation>
    <scope>NUCLEOTIDE SEQUENCE</scope>
    <source>
        <strain evidence="1">EC-137</strain>
    </source>
</reference>
<dbReference type="Proteomes" id="UP000814128">
    <property type="component" value="Unassembled WGS sequence"/>
</dbReference>
<organism evidence="1 2">
    <name type="scientific">Vararia minispora EC-137</name>
    <dbReference type="NCBI Taxonomy" id="1314806"/>
    <lineage>
        <taxon>Eukaryota</taxon>
        <taxon>Fungi</taxon>
        <taxon>Dikarya</taxon>
        <taxon>Basidiomycota</taxon>
        <taxon>Agaricomycotina</taxon>
        <taxon>Agaricomycetes</taxon>
        <taxon>Russulales</taxon>
        <taxon>Lachnocladiaceae</taxon>
        <taxon>Vararia</taxon>
    </lineage>
</organism>
<protein>
    <submittedName>
        <fullName evidence="1">Uncharacterized protein</fullName>
    </submittedName>
</protein>
<reference evidence="1" key="2">
    <citation type="journal article" date="2022" name="New Phytol.">
        <title>Evolutionary transition to the ectomycorrhizal habit in the genomes of a hyperdiverse lineage of mushroom-forming fungi.</title>
        <authorList>
            <person name="Looney B."/>
            <person name="Miyauchi S."/>
            <person name="Morin E."/>
            <person name="Drula E."/>
            <person name="Courty P.E."/>
            <person name="Kohler A."/>
            <person name="Kuo A."/>
            <person name="LaButti K."/>
            <person name="Pangilinan J."/>
            <person name="Lipzen A."/>
            <person name="Riley R."/>
            <person name="Andreopoulos W."/>
            <person name="He G."/>
            <person name="Johnson J."/>
            <person name="Nolan M."/>
            <person name="Tritt A."/>
            <person name="Barry K.W."/>
            <person name="Grigoriev I.V."/>
            <person name="Nagy L.G."/>
            <person name="Hibbett D."/>
            <person name="Henrissat B."/>
            <person name="Matheny P.B."/>
            <person name="Labbe J."/>
            <person name="Martin F.M."/>
        </authorList>
    </citation>
    <scope>NUCLEOTIDE SEQUENCE</scope>
    <source>
        <strain evidence="1">EC-137</strain>
    </source>
</reference>